<dbReference type="SUPFAM" id="SSF54928">
    <property type="entry name" value="RNA-binding domain, RBD"/>
    <property type="match status" value="2"/>
</dbReference>
<feature type="domain" description="RRM" evidence="8">
    <location>
        <begin position="359"/>
        <end position="433"/>
    </location>
</feature>
<evidence type="ECO:0000256" key="3">
    <source>
        <dbReference type="ARBA" id="ARBA00022553"/>
    </source>
</evidence>
<feature type="region of interest" description="Disordered" evidence="7">
    <location>
        <begin position="138"/>
        <end position="272"/>
    </location>
</feature>
<dbReference type="InterPro" id="IPR000504">
    <property type="entry name" value="RRM_dom"/>
</dbReference>
<feature type="compositionally biased region" description="Polar residues" evidence="7">
    <location>
        <begin position="246"/>
        <end position="271"/>
    </location>
</feature>
<feature type="region of interest" description="Disordered" evidence="7">
    <location>
        <begin position="1"/>
        <end position="47"/>
    </location>
</feature>
<evidence type="ECO:0000259" key="8">
    <source>
        <dbReference type="PROSITE" id="PS50102"/>
    </source>
</evidence>
<dbReference type="Pfam" id="PF24235">
    <property type="entry name" value="RHG29_45_N"/>
    <property type="match status" value="1"/>
</dbReference>
<dbReference type="InterPro" id="IPR010912">
    <property type="entry name" value="SPOC_met"/>
</dbReference>
<keyword evidence="3" id="KW-0597">Phosphoprotein</keyword>
<dbReference type="SUPFAM" id="SSF48350">
    <property type="entry name" value="GTPase activation domain, GAP"/>
    <property type="match status" value="1"/>
</dbReference>
<gene>
    <name evidence="11" type="ORF">MBJ925_LOCUS24304</name>
</gene>
<dbReference type="SUPFAM" id="SSF100939">
    <property type="entry name" value="SPOC domain-like"/>
    <property type="match status" value="2"/>
</dbReference>
<reference evidence="11" key="1">
    <citation type="submission" date="2021-02" db="EMBL/GenBank/DDBJ databases">
        <authorList>
            <person name="Nowell W R."/>
        </authorList>
    </citation>
    <scope>NUCLEOTIDE SEQUENCE</scope>
</reference>
<dbReference type="Gene3D" id="1.10.555.10">
    <property type="entry name" value="Rho GTPase activation protein"/>
    <property type="match status" value="1"/>
</dbReference>
<dbReference type="Gene3D" id="2.40.290.10">
    <property type="match status" value="1"/>
</dbReference>
<dbReference type="Proteomes" id="UP000663824">
    <property type="component" value="Unassembled WGS sequence"/>
</dbReference>
<dbReference type="Pfam" id="PF00620">
    <property type="entry name" value="RhoGAP"/>
    <property type="match status" value="1"/>
</dbReference>
<dbReference type="Pfam" id="PF00076">
    <property type="entry name" value="RRM_1"/>
    <property type="match status" value="3"/>
</dbReference>
<dbReference type="Gene3D" id="1.20.1270.60">
    <property type="entry name" value="Arfaptin homology (AH) domain/BAR domain"/>
    <property type="match status" value="1"/>
</dbReference>
<dbReference type="CDD" id="cd00590">
    <property type="entry name" value="RRM_SF"/>
    <property type="match status" value="1"/>
</dbReference>
<dbReference type="InterPro" id="IPR012677">
    <property type="entry name" value="Nucleotide-bd_a/b_plait_sf"/>
</dbReference>
<comment type="similarity">
    <text evidence="2">Belongs to the RRM Spen family.</text>
</comment>
<keyword evidence="4 6" id="KW-0694">RNA-binding</keyword>
<dbReference type="PANTHER" id="PTHR23189">
    <property type="entry name" value="RNA RECOGNITION MOTIF-CONTAINING"/>
    <property type="match status" value="1"/>
</dbReference>
<feature type="compositionally biased region" description="Pro residues" evidence="7">
    <location>
        <begin position="516"/>
        <end position="537"/>
    </location>
</feature>
<evidence type="ECO:0000256" key="2">
    <source>
        <dbReference type="ARBA" id="ARBA00005387"/>
    </source>
</evidence>
<evidence type="ECO:0000313" key="11">
    <source>
        <dbReference type="EMBL" id="CAF2111842.1"/>
    </source>
</evidence>
<evidence type="ECO:0000256" key="5">
    <source>
        <dbReference type="ARBA" id="ARBA00023242"/>
    </source>
</evidence>
<feature type="domain" description="RRM" evidence="8">
    <location>
        <begin position="278"/>
        <end position="355"/>
    </location>
</feature>
<evidence type="ECO:0000256" key="6">
    <source>
        <dbReference type="PROSITE-ProRule" id="PRU00176"/>
    </source>
</evidence>
<evidence type="ECO:0000256" key="1">
    <source>
        <dbReference type="ARBA" id="ARBA00004123"/>
    </source>
</evidence>
<dbReference type="GO" id="GO:0005634">
    <property type="term" value="C:nucleus"/>
    <property type="evidence" value="ECO:0007669"/>
    <property type="project" value="UniProtKB-SubCell"/>
</dbReference>
<sequence>MISPPSGSYGGSRRARYSRSPSDSMPPSKRSKLSNPNDTYDRNHSIGSDKSRAYTSICVKNINPKISDSVIRELCEKKFSKYGSNSVKIYHRKQERVAFINFTNCDDARKARHAKTGLIWENMRVLVEPVYYRKTFPAEQPIKPDNSRERSPQHRRRHRPTPPSPSPPPPTARSHNRSSLRHQRTKSPIPSSRSSRPPRRNYSPYIPLPPDLMDYAKTKSSRQRKHSSSSPARRPHHKETSRQQRSRSPNSHRSGSPSLPTHRTNLDNEFTIQDEPTRTLCIENLDRSVTDSKLEEIFGRYGTIKNIDLRKSSSSSKRTYAFIQYENVDMAIEARRAMDGHSIGKADCKIGYGKIVPSKYLWVGNIPVEIKRRDLEHAFSRYGQIKSLDYSAGDPTAVIAYCDIEDAMKARSKLNGTIKIIDGRPVLSETGTSPSARRGFRIDYLDRPISRRFVIVRPQNKPSNKRESRSSSRNRSPASSTHDRARSPSNDKNNNEDNNDQNKTVENVKAETKSPPRTPSPPPPAPPPPPSSPPPTIPTIIKQRRSTDRSESPPLTNQAPIAGRTFHGLLGSYLSQDDTANVNNLNELMILCEQLNASATKSNTALSTVYPVQFILKSHAYDARLHFLAGSPTLASILLGQPGDLIAAKTELKITQRLRLTQQKLDELDRAIRSSVTYALTIAGHNVHANTNGHSSSNGLTLGGSRKQLTVANQTKFAILIASPKIHQFDEPSNKIEQKLSSATIKSEIASPSHTDGLEKSIEVKKEKIDNNDDDDDNNSDNEDGALLSRLIVYLLEKDAAGVISIPFHPTYQNDHSSRQETAVIHICPPCSLSTKILKIICPSIRFSNDVNTPPSRSLPTPNDEHIMVIIVHNDMTTSTPSMTDDEILTDLETFNDSMVHFKETVDGRDLERMSTVLNQLLTILKHIIETYQLNDSIDVLEYAAKLIHLLQDVHSAENTNYNLEPFSHAIDQLALCLTARISNRFIVPSSLNSDTTDVSHKDERMNSNREVDVLLEILTERTDGVDIAHEHARYLSKYMFSLIHYGQERSMQELEHAERTSKLASDCSLSSFLATYRFLPGIDLMVNTLKKDSTHSSKVQSTWMVLQTHEFVGKLDSWRTYHDNIRKTVKIQWDKCLKKFQQSLQTLEDARLNSKSGTHLPTSSSSSSSTTSSDANPNPANLSAVPTHNALQRTASSPSTIQTTPLAVPSPSSANEINIQSLLNDFDLKRKELQLTKHETLVILNKLIHNTESLIIDSLNTYFRLTDCLANASSNYVPRSKNDLISSYSTYIHSLPPCAVQDNLPSSANDKSVRQIPIVIELCCRCVERLEGHKLKGIYRLSGVKSKVDQLCRQFVQDGELNENDLMNNYSPIVLANAIKKYLRELPVPLLSIVESSQSSTLIQNELLNIGKEIYTTANEASARMNERLREIIEQRISKYARQALIHLLNHLHLISLSEQENQMSAANLGIVFGPTLFKAQQRTQDDTTLTTLLEAPYQAKLVEYLIVNVHDLFNSDN</sequence>
<dbReference type="PROSITE" id="PS50102">
    <property type="entry name" value="RRM"/>
    <property type="match status" value="2"/>
</dbReference>
<accession>A0A816UQD0</accession>
<feature type="compositionally biased region" description="Pro residues" evidence="7">
    <location>
        <begin position="161"/>
        <end position="171"/>
    </location>
</feature>
<feature type="domain" description="Rho-GAP" evidence="9">
    <location>
        <begin position="1303"/>
        <end position="1515"/>
    </location>
</feature>
<evidence type="ECO:0000313" key="12">
    <source>
        <dbReference type="Proteomes" id="UP000663824"/>
    </source>
</evidence>
<name>A0A816UQD0_9BILA</name>
<feature type="domain" description="SPOC" evidence="10">
    <location>
        <begin position="599"/>
        <end position="874"/>
    </location>
</feature>
<dbReference type="InterPro" id="IPR016194">
    <property type="entry name" value="SPOC-like_C_dom_sf"/>
</dbReference>
<evidence type="ECO:0000259" key="10">
    <source>
        <dbReference type="PROSITE" id="PS50917"/>
    </source>
</evidence>
<feature type="compositionally biased region" description="Basic residues" evidence="7">
    <location>
        <begin position="219"/>
        <end position="239"/>
    </location>
</feature>
<feature type="region of interest" description="Disordered" evidence="7">
    <location>
        <begin position="1152"/>
        <end position="1213"/>
    </location>
</feature>
<dbReference type="InterPro" id="IPR027267">
    <property type="entry name" value="AH/BAR_dom_sf"/>
</dbReference>
<feature type="region of interest" description="Disordered" evidence="7">
    <location>
        <begin position="453"/>
        <end position="561"/>
    </location>
</feature>
<comment type="caution">
    <text evidence="11">The sequence shown here is derived from an EMBL/GenBank/DDBJ whole genome shotgun (WGS) entry which is preliminary data.</text>
</comment>
<comment type="subcellular location">
    <subcellularLocation>
        <location evidence="1">Nucleus</location>
    </subcellularLocation>
</comment>
<dbReference type="InterPro" id="IPR000198">
    <property type="entry name" value="RhoGAP_dom"/>
</dbReference>
<feature type="compositionally biased region" description="Low complexity" evidence="7">
    <location>
        <begin position="1163"/>
        <end position="1174"/>
    </location>
</feature>
<dbReference type="InterPro" id="IPR008936">
    <property type="entry name" value="Rho_GTPase_activation_prot"/>
</dbReference>
<dbReference type="PROSITE" id="PS50917">
    <property type="entry name" value="SPOC"/>
    <property type="match status" value="1"/>
</dbReference>
<feature type="compositionally biased region" description="Low complexity" evidence="7">
    <location>
        <begin position="187"/>
        <end position="205"/>
    </location>
</feature>
<evidence type="ECO:0000256" key="7">
    <source>
        <dbReference type="SAM" id="MobiDB-lite"/>
    </source>
</evidence>
<evidence type="ECO:0000259" key="9">
    <source>
        <dbReference type="PROSITE" id="PS50238"/>
    </source>
</evidence>
<feature type="compositionally biased region" description="Basic residues" evidence="7">
    <location>
        <begin position="174"/>
        <end position="185"/>
    </location>
</feature>
<protein>
    <submittedName>
        <fullName evidence="11">Uncharacterized protein</fullName>
    </submittedName>
</protein>
<dbReference type="SMART" id="SM00324">
    <property type="entry name" value="RhoGAP"/>
    <property type="match status" value="1"/>
</dbReference>
<dbReference type="InterPro" id="IPR035979">
    <property type="entry name" value="RBD_domain_sf"/>
</dbReference>
<feature type="compositionally biased region" description="Polar residues" evidence="7">
    <location>
        <begin position="1175"/>
        <end position="1213"/>
    </location>
</feature>
<evidence type="ECO:0000256" key="4">
    <source>
        <dbReference type="ARBA" id="ARBA00022884"/>
    </source>
</evidence>
<dbReference type="InterPro" id="IPR057028">
    <property type="entry name" value="RHG29_45_N"/>
</dbReference>
<organism evidence="11 12">
    <name type="scientific">Rotaria magnacalcarata</name>
    <dbReference type="NCBI Taxonomy" id="392030"/>
    <lineage>
        <taxon>Eukaryota</taxon>
        <taxon>Metazoa</taxon>
        <taxon>Spiralia</taxon>
        <taxon>Gnathifera</taxon>
        <taxon>Rotifera</taxon>
        <taxon>Eurotatoria</taxon>
        <taxon>Bdelloidea</taxon>
        <taxon>Philodinida</taxon>
        <taxon>Philodinidae</taxon>
        <taxon>Rotaria</taxon>
    </lineage>
</organism>
<dbReference type="PROSITE" id="PS50238">
    <property type="entry name" value="RHOGAP"/>
    <property type="match status" value="1"/>
</dbReference>
<dbReference type="GO" id="GO:0007165">
    <property type="term" value="P:signal transduction"/>
    <property type="evidence" value="ECO:0007669"/>
    <property type="project" value="InterPro"/>
</dbReference>
<dbReference type="EMBL" id="CAJNRE010012609">
    <property type="protein sequence ID" value="CAF2111842.1"/>
    <property type="molecule type" value="Genomic_DNA"/>
</dbReference>
<dbReference type="GO" id="GO:0003723">
    <property type="term" value="F:RNA binding"/>
    <property type="evidence" value="ECO:0007669"/>
    <property type="project" value="UniProtKB-UniRule"/>
</dbReference>
<dbReference type="SMART" id="SM00360">
    <property type="entry name" value="RRM"/>
    <property type="match status" value="3"/>
</dbReference>
<proteinExistence type="inferred from homology"/>
<feature type="compositionally biased region" description="Low complexity" evidence="7">
    <location>
        <begin position="471"/>
        <end position="480"/>
    </location>
</feature>
<keyword evidence="5" id="KW-0539">Nucleus</keyword>
<dbReference type="Gene3D" id="3.30.70.330">
    <property type="match status" value="3"/>
</dbReference>